<organism evidence="2 3">
    <name type="scientific">Caligus rogercresseyi</name>
    <name type="common">Sea louse</name>
    <dbReference type="NCBI Taxonomy" id="217165"/>
    <lineage>
        <taxon>Eukaryota</taxon>
        <taxon>Metazoa</taxon>
        <taxon>Ecdysozoa</taxon>
        <taxon>Arthropoda</taxon>
        <taxon>Crustacea</taxon>
        <taxon>Multicrustacea</taxon>
        <taxon>Hexanauplia</taxon>
        <taxon>Copepoda</taxon>
        <taxon>Siphonostomatoida</taxon>
        <taxon>Caligidae</taxon>
        <taxon>Caligus</taxon>
    </lineage>
</organism>
<keyword evidence="3" id="KW-1185">Reference proteome</keyword>
<name>A0A7T8KBI2_CALRO</name>
<evidence type="ECO:0000313" key="3">
    <source>
        <dbReference type="Proteomes" id="UP000595437"/>
    </source>
</evidence>
<feature type="compositionally biased region" description="Basic and acidic residues" evidence="1">
    <location>
        <begin position="36"/>
        <end position="60"/>
    </location>
</feature>
<evidence type="ECO:0000313" key="2">
    <source>
        <dbReference type="EMBL" id="QQP52857.1"/>
    </source>
</evidence>
<accession>A0A7T8KBI2</accession>
<dbReference type="EMBL" id="CP045892">
    <property type="protein sequence ID" value="QQP52857.1"/>
    <property type="molecule type" value="Genomic_DNA"/>
</dbReference>
<evidence type="ECO:0000256" key="1">
    <source>
        <dbReference type="SAM" id="MobiDB-lite"/>
    </source>
</evidence>
<sequence length="60" mass="6788">KAGIKPSCHNNPNPSVADMQEGAPAKKMSRSGVPKPEPDQRRGEAHHDVHRQGRHWEKKW</sequence>
<protein>
    <submittedName>
        <fullName evidence="2">Uncharacterized protein</fullName>
    </submittedName>
</protein>
<feature type="region of interest" description="Disordered" evidence="1">
    <location>
        <begin position="1"/>
        <end position="60"/>
    </location>
</feature>
<reference evidence="3" key="1">
    <citation type="submission" date="2021-01" db="EMBL/GenBank/DDBJ databases">
        <title>Caligus Genome Assembly.</title>
        <authorList>
            <person name="Gallardo-Escarate C."/>
        </authorList>
    </citation>
    <scope>NUCLEOTIDE SEQUENCE [LARGE SCALE GENOMIC DNA]</scope>
</reference>
<dbReference type="AlphaFoldDB" id="A0A7T8KBI2"/>
<dbReference type="Proteomes" id="UP000595437">
    <property type="component" value="Chromosome 3"/>
</dbReference>
<feature type="non-terminal residue" evidence="2">
    <location>
        <position position="1"/>
    </location>
</feature>
<proteinExistence type="predicted"/>
<gene>
    <name evidence="2" type="ORF">FKW44_005134</name>
</gene>